<gene>
    <name evidence="1" type="ORF">BDV96DRAFT_13901</name>
</gene>
<evidence type="ECO:0000313" key="2">
    <source>
        <dbReference type="Proteomes" id="UP000799770"/>
    </source>
</evidence>
<protein>
    <submittedName>
        <fullName evidence="1">Uncharacterized protein</fullName>
    </submittedName>
</protein>
<dbReference type="AlphaFoldDB" id="A0A6A5ZTQ9"/>
<dbReference type="Proteomes" id="UP000799770">
    <property type="component" value="Unassembled WGS sequence"/>
</dbReference>
<dbReference type="EMBL" id="ML977310">
    <property type="protein sequence ID" value="KAF2123040.1"/>
    <property type="molecule type" value="Genomic_DNA"/>
</dbReference>
<accession>A0A6A5ZTQ9</accession>
<proteinExistence type="predicted"/>
<organism evidence="1 2">
    <name type="scientific">Lophiotrema nucula</name>
    <dbReference type="NCBI Taxonomy" id="690887"/>
    <lineage>
        <taxon>Eukaryota</taxon>
        <taxon>Fungi</taxon>
        <taxon>Dikarya</taxon>
        <taxon>Ascomycota</taxon>
        <taxon>Pezizomycotina</taxon>
        <taxon>Dothideomycetes</taxon>
        <taxon>Pleosporomycetidae</taxon>
        <taxon>Pleosporales</taxon>
        <taxon>Lophiotremataceae</taxon>
        <taxon>Lophiotrema</taxon>
    </lineage>
</organism>
<name>A0A6A5ZTQ9_9PLEO</name>
<keyword evidence="2" id="KW-1185">Reference proteome</keyword>
<reference evidence="1" key="1">
    <citation type="journal article" date="2020" name="Stud. Mycol.">
        <title>101 Dothideomycetes genomes: a test case for predicting lifestyles and emergence of pathogens.</title>
        <authorList>
            <person name="Haridas S."/>
            <person name="Albert R."/>
            <person name="Binder M."/>
            <person name="Bloem J."/>
            <person name="Labutti K."/>
            <person name="Salamov A."/>
            <person name="Andreopoulos B."/>
            <person name="Baker S."/>
            <person name="Barry K."/>
            <person name="Bills G."/>
            <person name="Bluhm B."/>
            <person name="Cannon C."/>
            <person name="Castanera R."/>
            <person name="Culley D."/>
            <person name="Daum C."/>
            <person name="Ezra D."/>
            <person name="Gonzalez J."/>
            <person name="Henrissat B."/>
            <person name="Kuo A."/>
            <person name="Liang C."/>
            <person name="Lipzen A."/>
            <person name="Lutzoni F."/>
            <person name="Magnuson J."/>
            <person name="Mondo S."/>
            <person name="Nolan M."/>
            <person name="Ohm R."/>
            <person name="Pangilinan J."/>
            <person name="Park H.-J."/>
            <person name="Ramirez L."/>
            <person name="Alfaro M."/>
            <person name="Sun H."/>
            <person name="Tritt A."/>
            <person name="Yoshinaga Y."/>
            <person name="Zwiers L.-H."/>
            <person name="Turgeon B."/>
            <person name="Goodwin S."/>
            <person name="Spatafora J."/>
            <person name="Crous P."/>
            <person name="Grigoriev I."/>
        </authorList>
    </citation>
    <scope>NUCLEOTIDE SEQUENCE</scope>
    <source>
        <strain evidence="1">CBS 627.86</strain>
    </source>
</reference>
<evidence type="ECO:0000313" key="1">
    <source>
        <dbReference type="EMBL" id="KAF2123040.1"/>
    </source>
</evidence>
<sequence length="97" mass="11208">MIELVTKISSQDMGDLAQVISSWNNAMLLPHRFRTIEHLRGLYHHVQPEKRTLALSSLLFWTTQMECSVPSDRVFALYGLSTNGTVYPQPDYEKHPY</sequence>